<dbReference type="HOGENOM" id="CLU_1899936_0_0_1"/>
<proteinExistence type="predicted"/>
<organism evidence="1 2">
    <name type="scientific">Solanum tuberosum</name>
    <name type="common">Potato</name>
    <dbReference type="NCBI Taxonomy" id="4113"/>
    <lineage>
        <taxon>Eukaryota</taxon>
        <taxon>Viridiplantae</taxon>
        <taxon>Streptophyta</taxon>
        <taxon>Embryophyta</taxon>
        <taxon>Tracheophyta</taxon>
        <taxon>Spermatophyta</taxon>
        <taxon>Magnoliopsida</taxon>
        <taxon>eudicotyledons</taxon>
        <taxon>Gunneridae</taxon>
        <taxon>Pentapetalae</taxon>
        <taxon>asterids</taxon>
        <taxon>lamiids</taxon>
        <taxon>Solanales</taxon>
        <taxon>Solanaceae</taxon>
        <taxon>Solanoideae</taxon>
        <taxon>Solaneae</taxon>
        <taxon>Solanum</taxon>
    </lineage>
</organism>
<reference evidence="2" key="1">
    <citation type="journal article" date="2011" name="Nature">
        <title>Genome sequence and analysis of the tuber crop potato.</title>
        <authorList>
            <consortium name="The Potato Genome Sequencing Consortium"/>
        </authorList>
    </citation>
    <scope>NUCLEOTIDE SEQUENCE [LARGE SCALE GENOMIC DNA]</scope>
    <source>
        <strain evidence="2">cv. DM1-3 516 R44</strain>
    </source>
</reference>
<dbReference type="EnsemblPlants" id="PGSC0003DMT400092357">
    <property type="protein sequence ID" value="PGSC0003DMT400092357"/>
    <property type="gene ID" value="PGSC0003DMG400041928"/>
</dbReference>
<evidence type="ECO:0000313" key="1">
    <source>
        <dbReference type="EnsemblPlants" id="PGSC0003DMT400092357"/>
    </source>
</evidence>
<protein>
    <submittedName>
        <fullName evidence="1">Uncharacterized protein</fullName>
    </submittedName>
</protein>
<sequence length="156" mass="17227">MAPLTVCRWDHVPSSGSWFLARATSSGHPPLRSTSWTVKATVVLHLGLGAAGSRRRTHPRPVIETTTRGGLRGLSLSGSTSLLRALTRLVWRSTSHEGLCGSPRLAECEQRASRQTVVPFTVRQPFHGSPNFLLFRSVRSEVLHCPLGFNLHKTRR</sequence>
<keyword evidence="2" id="KW-1185">Reference proteome</keyword>
<accession>M1DPM8</accession>
<reference evidence="1" key="2">
    <citation type="submission" date="2015-06" db="UniProtKB">
        <authorList>
            <consortium name="EnsemblPlants"/>
        </authorList>
    </citation>
    <scope>IDENTIFICATION</scope>
    <source>
        <strain evidence="1">DM1-3 516 R44</strain>
    </source>
</reference>
<evidence type="ECO:0000313" key="2">
    <source>
        <dbReference type="Proteomes" id="UP000011115"/>
    </source>
</evidence>
<dbReference type="InParanoid" id="M1DPM8"/>
<dbReference type="Gramene" id="PGSC0003DMT400092357">
    <property type="protein sequence ID" value="PGSC0003DMT400092357"/>
    <property type="gene ID" value="PGSC0003DMG400041928"/>
</dbReference>
<name>M1DPM8_SOLTU</name>
<dbReference type="Proteomes" id="UP000011115">
    <property type="component" value="Unassembled WGS sequence"/>
</dbReference>
<dbReference type="PaxDb" id="4113-PGSC0003DMT400092357"/>
<dbReference type="AlphaFoldDB" id="M1DPM8"/>